<evidence type="ECO:0000259" key="2">
    <source>
        <dbReference type="Pfam" id="PF05239"/>
    </source>
</evidence>
<dbReference type="InterPro" id="IPR027275">
    <property type="entry name" value="PRC-brl_dom"/>
</dbReference>
<name>A0A812EYY1_9ARCH</name>
<evidence type="ECO:0000313" key="4">
    <source>
        <dbReference type="Proteomes" id="UP000655759"/>
    </source>
</evidence>
<dbReference type="EMBL" id="CAJNAQ010000002">
    <property type="protein sequence ID" value="CAE6487308.1"/>
    <property type="molecule type" value="Genomic_DNA"/>
</dbReference>
<evidence type="ECO:0000313" key="3">
    <source>
        <dbReference type="EMBL" id="CAE6487308.1"/>
    </source>
</evidence>
<dbReference type="Pfam" id="PF05239">
    <property type="entry name" value="PRC"/>
    <property type="match status" value="1"/>
</dbReference>
<gene>
    <name evidence="3" type="ORF">NUZ5A_20294</name>
</gene>
<proteinExistence type="predicted"/>
<sequence length="243" mass="26380">MHDMSSELRLKKLRGSGGYVMAQVTDEQQRKGNLGGPDLFLAPIGRLDQEKISKYYCNTCEKDYEGGPKIEYETPNEEVAQNLILLERGQYVCTTCGSTIAEYREFQKQDEQASVGLAKPAIAQPTQMPQAPSIAQTESPSPAQSSAQTDSVSSIVGMLVYDSNAKRVGVAKQVGVDPSHQVVLIVTKNDGTDSTIPWSTIKKIGEIILLGENTQSSSQSLRCSCGFENKIGSKFCESCGTKL</sequence>
<dbReference type="SUPFAM" id="SSF50346">
    <property type="entry name" value="PRC-barrel domain"/>
    <property type="match status" value="1"/>
</dbReference>
<comment type="caution">
    <text evidence="3">The sequence shown here is derived from an EMBL/GenBank/DDBJ whole genome shotgun (WGS) entry which is preliminary data.</text>
</comment>
<feature type="region of interest" description="Disordered" evidence="1">
    <location>
        <begin position="125"/>
        <end position="148"/>
    </location>
</feature>
<dbReference type="Proteomes" id="UP000655759">
    <property type="component" value="Unassembled WGS sequence"/>
</dbReference>
<evidence type="ECO:0000256" key="1">
    <source>
        <dbReference type="SAM" id="MobiDB-lite"/>
    </source>
</evidence>
<feature type="domain" description="PRC-barrel" evidence="2">
    <location>
        <begin position="151"/>
        <end position="209"/>
    </location>
</feature>
<dbReference type="InterPro" id="IPR011033">
    <property type="entry name" value="PRC_barrel-like_sf"/>
</dbReference>
<organism evidence="3 4">
    <name type="scientific">Candidatus Nitrosotenuis uzonensis</name>
    <dbReference type="NCBI Taxonomy" id="1407055"/>
    <lineage>
        <taxon>Archaea</taxon>
        <taxon>Nitrososphaerota</taxon>
        <taxon>Candidatus Nitrosotenuis</taxon>
    </lineage>
</organism>
<protein>
    <recommendedName>
        <fullName evidence="2">PRC-barrel domain-containing protein</fullName>
    </recommendedName>
</protein>
<reference evidence="3" key="1">
    <citation type="submission" date="2021-02" db="EMBL/GenBank/DDBJ databases">
        <authorList>
            <person name="Han P."/>
        </authorList>
    </citation>
    <scope>NUCLEOTIDE SEQUENCE</scope>
    <source>
        <strain evidence="3">Candidatus Nitrosotenuis uzonensis 5A</strain>
    </source>
</reference>
<dbReference type="Gene3D" id="2.30.30.240">
    <property type="entry name" value="PRC-barrel domain"/>
    <property type="match status" value="1"/>
</dbReference>
<accession>A0A812EYY1</accession>
<dbReference type="AlphaFoldDB" id="A0A812EYY1"/>